<sequence length="107" mass="12183">GLFWFCITSLKPGLCVFCSCDFQLIDDYNQHVSTSLFETFSCNGTDRFEREKLRFTHWRHRGIHSTGLLPDHRTPDAAPRGIQKSATNEPGGYKAGRDPARKYACVE</sequence>
<keyword evidence="2" id="KW-0732">Signal</keyword>
<accession>A0A182N3W0</accession>
<dbReference type="AlphaFoldDB" id="A0A182N3W0"/>
<dbReference type="Proteomes" id="UP000075884">
    <property type="component" value="Unassembled WGS sequence"/>
</dbReference>
<reference evidence="4" key="1">
    <citation type="submission" date="2013-03" db="EMBL/GenBank/DDBJ databases">
        <title>The Genome Sequence of Anopheles dirus WRAIR2.</title>
        <authorList>
            <consortium name="The Broad Institute Genomics Platform"/>
            <person name="Neafsey D.E."/>
            <person name="Walton C."/>
            <person name="Walker B."/>
            <person name="Young S.K."/>
            <person name="Zeng Q."/>
            <person name="Gargeya S."/>
            <person name="Fitzgerald M."/>
            <person name="Haas B."/>
            <person name="Abouelleil A."/>
            <person name="Allen A.W."/>
            <person name="Alvarado L."/>
            <person name="Arachchi H.M."/>
            <person name="Berlin A.M."/>
            <person name="Chapman S.B."/>
            <person name="Gainer-Dewar J."/>
            <person name="Goldberg J."/>
            <person name="Griggs A."/>
            <person name="Gujja S."/>
            <person name="Hansen M."/>
            <person name="Howarth C."/>
            <person name="Imamovic A."/>
            <person name="Ireland A."/>
            <person name="Larimer J."/>
            <person name="McCowan C."/>
            <person name="Murphy C."/>
            <person name="Pearson M."/>
            <person name="Poon T.W."/>
            <person name="Priest M."/>
            <person name="Roberts A."/>
            <person name="Saif S."/>
            <person name="Shea T."/>
            <person name="Sisk P."/>
            <person name="Sykes S."/>
            <person name="Wortman J."/>
            <person name="Nusbaum C."/>
            <person name="Birren B."/>
        </authorList>
    </citation>
    <scope>NUCLEOTIDE SEQUENCE [LARGE SCALE GENOMIC DNA]</scope>
    <source>
        <strain evidence="4">WRAIR2</strain>
    </source>
</reference>
<evidence type="ECO:0000256" key="1">
    <source>
        <dbReference type="SAM" id="MobiDB-lite"/>
    </source>
</evidence>
<evidence type="ECO:0000256" key="2">
    <source>
        <dbReference type="SAM" id="SignalP"/>
    </source>
</evidence>
<evidence type="ECO:0000313" key="3">
    <source>
        <dbReference type="EnsemblMetazoa" id="ADIR002324-PA"/>
    </source>
</evidence>
<feature type="chain" id="PRO_5012113685" evidence="2">
    <location>
        <begin position="16"/>
        <end position="107"/>
    </location>
</feature>
<evidence type="ECO:0000313" key="4">
    <source>
        <dbReference type="Proteomes" id="UP000075884"/>
    </source>
</evidence>
<reference evidence="3" key="2">
    <citation type="submission" date="2020-05" db="UniProtKB">
        <authorList>
            <consortium name="EnsemblMetazoa"/>
        </authorList>
    </citation>
    <scope>IDENTIFICATION</scope>
    <source>
        <strain evidence="3">WRAIR2</strain>
    </source>
</reference>
<feature type="signal peptide" evidence="2">
    <location>
        <begin position="1"/>
        <end position="15"/>
    </location>
</feature>
<dbReference type="EnsemblMetazoa" id="ADIR002324-RA">
    <property type="protein sequence ID" value="ADIR002324-PA"/>
    <property type="gene ID" value="ADIR002324"/>
</dbReference>
<organism evidence="3 4">
    <name type="scientific">Anopheles dirus</name>
    <dbReference type="NCBI Taxonomy" id="7168"/>
    <lineage>
        <taxon>Eukaryota</taxon>
        <taxon>Metazoa</taxon>
        <taxon>Ecdysozoa</taxon>
        <taxon>Arthropoda</taxon>
        <taxon>Hexapoda</taxon>
        <taxon>Insecta</taxon>
        <taxon>Pterygota</taxon>
        <taxon>Neoptera</taxon>
        <taxon>Endopterygota</taxon>
        <taxon>Diptera</taxon>
        <taxon>Nematocera</taxon>
        <taxon>Culicoidea</taxon>
        <taxon>Culicidae</taxon>
        <taxon>Anophelinae</taxon>
        <taxon>Anopheles</taxon>
    </lineage>
</organism>
<protein>
    <submittedName>
        <fullName evidence="3">Uncharacterized protein</fullName>
    </submittedName>
</protein>
<proteinExistence type="predicted"/>
<dbReference type="VEuPathDB" id="VectorBase:ADIR002324"/>
<keyword evidence="4" id="KW-1185">Reference proteome</keyword>
<feature type="region of interest" description="Disordered" evidence="1">
    <location>
        <begin position="66"/>
        <end position="107"/>
    </location>
</feature>
<name>A0A182N3W0_9DIPT</name>